<proteinExistence type="predicted"/>
<evidence type="ECO:0008006" key="5">
    <source>
        <dbReference type="Google" id="ProtNLM"/>
    </source>
</evidence>
<accession>A0A1B8P2U4</accession>
<reference evidence="3 4" key="1">
    <citation type="submission" date="2016-06" db="EMBL/GenBank/DDBJ databases">
        <title>Genome sequence of halotolerant plant growth promoting strain of Halomonas elongata HEK1 isolated from salterns of Rann of Kutch, Gujarat, India.</title>
        <authorList>
            <person name="Gaba S."/>
            <person name="Singh R.N."/>
            <person name="Abrol S."/>
            <person name="Kaushik R."/>
            <person name="Saxena A.K."/>
        </authorList>
    </citation>
    <scope>NUCLEOTIDE SEQUENCE [LARGE SCALE GENOMIC DNA]</scope>
    <source>
        <strain evidence="3 4">HEK1</strain>
    </source>
</reference>
<feature type="region of interest" description="Disordered" evidence="1">
    <location>
        <begin position="29"/>
        <end position="48"/>
    </location>
</feature>
<dbReference type="PROSITE" id="PS51257">
    <property type="entry name" value="PROKAR_LIPOPROTEIN"/>
    <property type="match status" value="1"/>
</dbReference>
<feature type="signal peptide" evidence="2">
    <location>
        <begin position="1"/>
        <end position="26"/>
    </location>
</feature>
<feature type="chain" id="PRO_5008611332" description="Nuclear transport factor 2 family protein" evidence="2">
    <location>
        <begin position="27"/>
        <end position="168"/>
    </location>
</feature>
<dbReference type="PATRIC" id="fig|2746.7.peg.974"/>
<organism evidence="3 4">
    <name type="scientific">Halomonas elongata</name>
    <dbReference type="NCBI Taxonomy" id="2746"/>
    <lineage>
        <taxon>Bacteria</taxon>
        <taxon>Pseudomonadati</taxon>
        <taxon>Pseudomonadota</taxon>
        <taxon>Gammaproteobacteria</taxon>
        <taxon>Oceanospirillales</taxon>
        <taxon>Halomonadaceae</taxon>
        <taxon>Halomonas</taxon>
    </lineage>
</organism>
<sequence>MHRPSRKTRLLTFVLLPLCGSLVACAPETTTPERQPAPTAATDTRADTSAYDPVSVARRYFQRLEAGDFDQAYAMWAPASSTHEGGPDLFEKSMLAYQAFDGEATGDARTEGAAGTLYAEVPIRVSGTRRGEPFSHEGTMTLKRCNDVPGCSEQARHWHIQTIDLERE</sequence>
<name>A0A1B8P2U4_HALEL</name>
<evidence type="ECO:0000313" key="3">
    <source>
        <dbReference type="EMBL" id="OBX36605.1"/>
    </source>
</evidence>
<dbReference type="AlphaFoldDB" id="A0A1B8P2U4"/>
<comment type="caution">
    <text evidence="3">The sequence shown here is derived from an EMBL/GenBank/DDBJ whole genome shotgun (WGS) entry which is preliminary data.</text>
</comment>
<gene>
    <name evidence="3" type="ORF">A8U91_00948</name>
</gene>
<keyword evidence="2" id="KW-0732">Signal</keyword>
<dbReference type="EMBL" id="MAJD01000001">
    <property type="protein sequence ID" value="OBX36605.1"/>
    <property type="molecule type" value="Genomic_DNA"/>
</dbReference>
<protein>
    <recommendedName>
        <fullName evidence="5">Nuclear transport factor 2 family protein</fullName>
    </recommendedName>
</protein>
<evidence type="ECO:0000313" key="4">
    <source>
        <dbReference type="Proteomes" id="UP000092504"/>
    </source>
</evidence>
<evidence type="ECO:0000256" key="1">
    <source>
        <dbReference type="SAM" id="MobiDB-lite"/>
    </source>
</evidence>
<dbReference type="Proteomes" id="UP000092504">
    <property type="component" value="Unassembled WGS sequence"/>
</dbReference>
<evidence type="ECO:0000256" key="2">
    <source>
        <dbReference type="SAM" id="SignalP"/>
    </source>
</evidence>